<gene>
    <name evidence="5" type="ORF">J8F10_02125</name>
</gene>
<proteinExistence type="predicted"/>
<dbReference type="Gene3D" id="3.40.50.1820">
    <property type="entry name" value="alpha/beta hydrolase"/>
    <property type="match status" value="1"/>
</dbReference>
<feature type="signal peptide" evidence="2">
    <location>
        <begin position="1"/>
        <end position="19"/>
    </location>
</feature>
<feature type="domain" description="Sialate O-acetylesterase" evidence="4">
    <location>
        <begin position="362"/>
        <end position="561"/>
    </location>
</feature>
<dbReference type="Pfam" id="PF00326">
    <property type="entry name" value="Peptidase_S9"/>
    <property type="match status" value="1"/>
</dbReference>
<name>A0ABS5BK60_9BACT</name>
<protein>
    <submittedName>
        <fullName evidence="5">Prolyl oligopeptidase family serine peptidase</fullName>
    </submittedName>
</protein>
<organism evidence="5 6">
    <name type="scientific">Gemmata palustris</name>
    <dbReference type="NCBI Taxonomy" id="2822762"/>
    <lineage>
        <taxon>Bacteria</taxon>
        <taxon>Pseudomonadati</taxon>
        <taxon>Planctomycetota</taxon>
        <taxon>Planctomycetia</taxon>
        <taxon>Gemmatales</taxon>
        <taxon>Gemmataceae</taxon>
        <taxon>Gemmata</taxon>
    </lineage>
</organism>
<dbReference type="SUPFAM" id="SSF52266">
    <property type="entry name" value="SGNH hydrolase"/>
    <property type="match status" value="1"/>
</dbReference>
<dbReference type="Gene3D" id="3.40.50.1110">
    <property type="entry name" value="SGNH hydrolase"/>
    <property type="match status" value="1"/>
</dbReference>
<comment type="caution">
    <text evidence="5">The sequence shown here is derived from an EMBL/GenBank/DDBJ whole genome shotgun (WGS) entry which is preliminary data.</text>
</comment>
<evidence type="ECO:0000259" key="3">
    <source>
        <dbReference type="Pfam" id="PF00326"/>
    </source>
</evidence>
<dbReference type="InterPro" id="IPR029058">
    <property type="entry name" value="AB_hydrolase_fold"/>
</dbReference>
<reference evidence="5 6" key="1">
    <citation type="submission" date="2021-04" db="EMBL/GenBank/DDBJ databases">
        <authorList>
            <person name="Ivanova A."/>
        </authorList>
    </citation>
    <scope>NUCLEOTIDE SEQUENCE [LARGE SCALE GENOMIC DNA]</scope>
    <source>
        <strain evidence="5 6">G18</strain>
    </source>
</reference>
<evidence type="ECO:0000256" key="2">
    <source>
        <dbReference type="SAM" id="SignalP"/>
    </source>
</evidence>
<keyword evidence="1" id="KW-0378">Hydrolase</keyword>
<evidence type="ECO:0000256" key="1">
    <source>
        <dbReference type="ARBA" id="ARBA00022801"/>
    </source>
</evidence>
<feature type="chain" id="PRO_5045795965" evidence="2">
    <location>
        <begin position="20"/>
        <end position="620"/>
    </location>
</feature>
<evidence type="ECO:0000313" key="6">
    <source>
        <dbReference type="Proteomes" id="UP000676565"/>
    </source>
</evidence>
<dbReference type="Proteomes" id="UP000676565">
    <property type="component" value="Unassembled WGS sequence"/>
</dbReference>
<dbReference type="Pfam" id="PF03629">
    <property type="entry name" value="SASA"/>
    <property type="match status" value="1"/>
</dbReference>
<evidence type="ECO:0000313" key="5">
    <source>
        <dbReference type="EMBL" id="MBP3954093.1"/>
    </source>
</evidence>
<feature type="domain" description="Peptidase S9 prolyl oligopeptidase catalytic" evidence="3">
    <location>
        <begin position="120"/>
        <end position="241"/>
    </location>
</feature>
<dbReference type="PANTHER" id="PTHR31988">
    <property type="entry name" value="ESTERASE, PUTATIVE (DUF303)-RELATED"/>
    <property type="match status" value="1"/>
</dbReference>
<keyword evidence="6" id="KW-1185">Reference proteome</keyword>
<accession>A0ABS5BK60</accession>
<dbReference type="SUPFAM" id="SSF53474">
    <property type="entry name" value="alpha/beta-Hydrolases"/>
    <property type="match status" value="1"/>
</dbReference>
<dbReference type="RefSeq" id="WP_210652227.1">
    <property type="nucleotide sequence ID" value="NZ_JAGKQQ010000001.1"/>
</dbReference>
<dbReference type="InterPro" id="IPR005181">
    <property type="entry name" value="SASA"/>
</dbReference>
<keyword evidence="2" id="KW-0732">Signal</keyword>
<evidence type="ECO:0000259" key="4">
    <source>
        <dbReference type="Pfam" id="PF03629"/>
    </source>
</evidence>
<dbReference type="InterPro" id="IPR036514">
    <property type="entry name" value="SGNH_hydro_sf"/>
</dbReference>
<dbReference type="EMBL" id="JAGKQQ010000001">
    <property type="protein sequence ID" value="MBP3954093.1"/>
    <property type="molecule type" value="Genomic_DNA"/>
</dbReference>
<dbReference type="PANTHER" id="PTHR31988:SF19">
    <property type="entry name" value="9-O-ACETYL-N-ACETYLNEURAMINIC ACID DEACETYLASE-RELATED"/>
    <property type="match status" value="1"/>
</dbReference>
<dbReference type="InterPro" id="IPR052940">
    <property type="entry name" value="Carb_Esterase_6"/>
</dbReference>
<sequence>MRAALLMVVPLLSIQATTAADAPKKTLPLDGEVFEVSGRTAFLIPAKADPHAATKPWVWYAPTLPNLPGPEEKWMFERFRAAGIAVAGIDAGESYGSPAGNKVFDALYAAMTARGYSAQPVLLGRSRGGLMALSWATAHPDKVSGFAGIYPVCDLTSYPGIERAAGAFELKADDLKAKLKQFNPVDRLEGLAKAKVPLFAIHGDIDKVVPLEANSGRVKERYAALGAPMTLIVPPQQGHNMWPGFFQCPELVAFVTASAGVGVVLDSPQDYQVAQRNAKNVGTLRVRGKLGGVARPADVLEYRVGTEAEPGAWRKLEASAKDGPFDAPVEVAAGGWYRLEVRAVVGGKPVARATVEHVGVGEVFVVAGQSNSANHGAEKQTTKTGRVAAFDGARWQPANDPQPGASGTGGSFLPPFGDAIAEKFGVPVGFVACGVGATSVREWLPKGAAFPNPPTLEGHVRKRADGTWESTGALYTSFRDRMKQLGPHGFRAVLWHQGESDANQKDPTRTLQGKLYREYLEKLIRDTRKDIGWDAPWFVAQVSYHVPGDEAAPDIRAAQASLWKDKIAFEGPDSDALKGGLRDSGGKGVHFSGPGLREHAAKWVEKVGPWLERQATGKDR</sequence>
<dbReference type="InterPro" id="IPR001375">
    <property type="entry name" value="Peptidase_S9_cat"/>
</dbReference>